<dbReference type="InterPro" id="IPR036271">
    <property type="entry name" value="Tet_transcr_reg_TetR-rel_C_sf"/>
</dbReference>
<dbReference type="InterPro" id="IPR050109">
    <property type="entry name" value="HTH-type_TetR-like_transc_reg"/>
</dbReference>
<dbReference type="Proteomes" id="UP001500618">
    <property type="component" value="Unassembled WGS sequence"/>
</dbReference>
<dbReference type="EMBL" id="BAAANY010000003">
    <property type="protein sequence ID" value="GAA1663184.1"/>
    <property type="molecule type" value="Genomic_DNA"/>
</dbReference>
<dbReference type="InterPro" id="IPR041678">
    <property type="entry name" value="TetR_C_16"/>
</dbReference>
<dbReference type="SUPFAM" id="SSF46689">
    <property type="entry name" value="Homeodomain-like"/>
    <property type="match status" value="1"/>
</dbReference>
<feature type="domain" description="HTH tetR-type" evidence="3">
    <location>
        <begin position="20"/>
        <end position="80"/>
    </location>
</feature>
<dbReference type="PANTHER" id="PTHR30055">
    <property type="entry name" value="HTH-TYPE TRANSCRIPTIONAL REGULATOR RUTR"/>
    <property type="match status" value="1"/>
</dbReference>
<dbReference type="Pfam" id="PF00440">
    <property type="entry name" value="TetR_N"/>
    <property type="match status" value="1"/>
</dbReference>
<feature type="DNA-binding region" description="H-T-H motif" evidence="2">
    <location>
        <begin position="43"/>
        <end position="62"/>
    </location>
</feature>
<dbReference type="SUPFAM" id="SSF48498">
    <property type="entry name" value="Tetracyclin repressor-like, C-terminal domain"/>
    <property type="match status" value="1"/>
</dbReference>
<evidence type="ECO:0000256" key="1">
    <source>
        <dbReference type="ARBA" id="ARBA00023125"/>
    </source>
</evidence>
<sequence length="201" mass="22170">MASQPDQTEAEPSSLQRRSERTKAAILAAARTEFASSGYQRSTIRAIAADAGIDPALVMRYYGSKEKLFHAVLDVDLTLPDLGNVPREQLGERIIRHFIGKWEDERFREAYIFLFRAAMGNELAAARMLTVFREQVIPHTAALLAVPAEAEQRASAVMTQLVGLGTCRYVLGVPPLAELTIDQLVARFGPTIQRYLTGPLG</sequence>
<keyword evidence="5" id="KW-1185">Reference proteome</keyword>
<dbReference type="PRINTS" id="PR00455">
    <property type="entry name" value="HTHTETR"/>
</dbReference>
<dbReference type="Pfam" id="PF17920">
    <property type="entry name" value="TetR_C_16"/>
    <property type="match status" value="1"/>
</dbReference>
<dbReference type="PANTHER" id="PTHR30055:SF235">
    <property type="entry name" value="TRANSCRIPTIONAL REGULATORY PROTEIN"/>
    <property type="match status" value="1"/>
</dbReference>
<evidence type="ECO:0000259" key="3">
    <source>
        <dbReference type="PROSITE" id="PS50977"/>
    </source>
</evidence>
<reference evidence="4 5" key="1">
    <citation type="journal article" date="2019" name="Int. J. Syst. Evol. Microbiol.">
        <title>The Global Catalogue of Microorganisms (GCM) 10K type strain sequencing project: providing services to taxonomists for standard genome sequencing and annotation.</title>
        <authorList>
            <consortium name="The Broad Institute Genomics Platform"/>
            <consortium name="The Broad Institute Genome Sequencing Center for Infectious Disease"/>
            <person name="Wu L."/>
            <person name="Ma J."/>
        </authorList>
    </citation>
    <scope>NUCLEOTIDE SEQUENCE [LARGE SCALE GENOMIC DNA]</scope>
    <source>
        <strain evidence="4 5">JCM 14718</strain>
    </source>
</reference>
<dbReference type="Gene3D" id="1.10.10.60">
    <property type="entry name" value="Homeodomain-like"/>
    <property type="match status" value="1"/>
</dbReference>
<evidence type="ECO:0000313" key="5">
    <source>
        <dbReference type="Proteomes" id="UP001500618"/>
    </source>
</evidence>
<proteinExistence type="predicted"/>
<dbReference type="InterPro" id="IPR009057">
    <property type="entry name" value="Homeodomain-like_sf"/>
</dbReference>
<comment type="caution">
    <text evidence="4">The sequence shown here is derived from an EMBL/GenBank/DDBJ whole genome shotgun (WGS) entry which is preliminary data.</text>
</comment>
<gene>
    <name evidence="4" type="ORF">GCM10009765_10810</name>
</gene>
<protein>
    <submittedName>
        <fullName evidence="4">TetR family transcriptional regulator</fullName>
    </submittedName>
</protein>
<dbReference type="InterPro" id="IPR001647">
    <property type="entry name" value="HTH_TetR"/>
</dbReference>
<evidence type="ECO:0000256" key="2">
    <source>
        <dbReference type="PROSITE-ProRule" id="PRU00335"/>
    </source>
</evidence>
<evidence type="ECO:0000313" key="4">
    <source>
        <dbReference type="EMBL" id="GAA1663184.1"/>
    </source>
</evidence>
<dbReference type="RefSeq" id="WP_344307678.1">
    <property type="nucleotide sequence ID" value="NZ_BAAANY010000003.1"/>
</dbReference>
<accession>A0ABN2G0F8</accession>
<dbReference type="PROSITE" id="PS50977">
    <property type="entry name" value="HTH_TETR_2"/>
    <property type="match status" value="1"/>
</dbReference>
<name>A0ABN2G0F8_9ACTN</name>
<dbReference type="Gene3D" id="1.10.357.10">
    <property type="entry name" value="Tetracycline Repressor, domain 2"/>
    <property type="match status" value="1"/>
</dbReference>
<organism evidence="4 5">
    <name type="scientific">Fodinicola feengrottensis</name>
    <dbReference type="NCBI Taxonomy" id="435914"/>
    <lineage>
        <taxon>Bacteria</taxon>
        <taxon>Bacillati</taxon>
        <taxon>Actinomycetota</taxon>
        <taxon>Actinomycetes</taxon>
        <taxon>Mycobacteriales</taxon>
        <taxon>Fodinicola</taxon>
    </lineage>
</organism>
<keyword evidence="1 2" id="KW-0238">DNA-binding</keyword>